<evidence type="ECO:0000313" key="12">
    <source>
        <dbReference type="Proteomes" id="UP001347796"/>
    </source>
</evidence>
<keyword evidence="2 8" id="KW-0812">Transmembrane</keyword>
<keyword evidence="4 8" id="KW-0297">G-protein coupled receptor</keyword>
<feature type="transmembrane region" description="Helical" evidence="9">
    <location>
        <begin position="162"/>
        <end position="181"/>
    </location>
</feature>
<keyword evidence="3 9" id="KW-1133">Transmembrane helix</keyword>
<keyword evidence="5 9" id="KW-0472">Membrane</keyword>
<evidence type="ECO:0000259" key="10">
    <source>
        <dbReference type="PROSITE" id="PS50262"/>
    </source>
</evidence>
<evidence type="ECO:0000256" key="3">
    <source>
        <dbReference type="ARBA" id="ARBA00022989"/>
    </source>
</evidence>
<feature type="transmembrane region" description="Helical" evidence="9">
    <location>
        <begin position="209"/>
        <end position="232"/>
    </location>
</feature>
<protein>
    <recommendedName>
        <fullName evidence="10">G-protein coupled receptors family 1 profile domain-containing protein</fullName>
    </recommendedName>
</protein>
<comment type="similarity">
    <text evidence="8">Belongs to the G-protein coupled receptor 1 family.</text>
</comment>
<keyword evidence="12" id="KW-1185">Reference proteome</keyword>
<dbReference type="PRINTS" id="PR00237">
    <property type="entry name" value="GPCRRHODOPSN"/>
</dbReference>
<evidence type="ECO:0000256" key="7">
    <source>
        <dbReference type="ARBA" id="ARBA00023224"/>
    </source>
</evidence>
<evidence type="ECO:0000256" key="1">
    <source>
        <dbReference type="ARBA" id="ARBA00004141"/>
    </source>
</evidence>
<dbReference type="AlphaFoldDB" id="A0AAN8K4D5"/>
<evidence type="ECO:0000256" key="8">
    <source>
        <dbReference type="RuleBase" id="RU000688"/>
    </source>
</evidence>
<dbReference type="GO" id="GO:0008188">
    <property type="term" value="F:neuropeptide receptor activity"/>
    <property type="evidence" value="ECO:0007669"/>
    <property type="project" value="TreeGrafter"/>
</dbReference>
<evidence type="ECO:0000313" key="11">
    <source>
        <dbReference type="EMBL" id="KAK6187910.1"/>
    </source>
</evidence>
<proteinExistence type="inferred from homology"/>
<feature type="transmembrane region" description="Helical" evidence="9">
    <location>
        <begin position="83"/>
        <end position="108"/>
    </location>
</feature>
<evidence type="ECO:0000256" key="4">
    <source>
        <dbReference type="ARBA" id="ARBA00023040"/>
    </source>
</evidence>
<feature type="domain" description="G-protein coupled receptors family 1 profile" evidence="10">
    <location>
        <begin position="62"/>
        <end position="268"/>
    </location>
</feature>
<sequence>MADYNSTTEILNISHMIFQNLNDSVTSQNVSNITEAVSNLPTSSKVILIIMYTFISTAAIIGNSIAITIFVRGKRSRTELRAFLTNLAVADLIMAIFCIPFTFSYQLIGEWVFSPPMCPVVIFLQYMAVTASVFTNMAIGIDRFFAVAYPLRKRLTTSKSKFVIIAIWTFAVGINSVQLLIGRTKEHLDGKLHCSESWPEPKREFRQSYSLFVLFLTYFLPLCILSVTYSIIGRILWKRNVPGNSDETRDALQIKSKRKVRMNFILNF</sequence>
<dbReference type="Proteomes" id="UP001347796">
    <property type="component" value="Unassembled WGS sequence"/>
</dbReference>
<keyword evidence="7 8" id="KW-0807">Transducer</keyword>
<name>A0AAN8K4D5_PATCE</name>
<feature type="transmembrane region" description="Helical" evidence="9">
    <location>
        <begin position="46"/>
        <end position="71"/>
    </location>
</feature>
<dbReference type="PANTHER" id="PTHR24238">
    <property type="entry name" value="G-PROTEIN COUPLED RECEPTOR"/>
    <property type="match status" value="1"/>
</dbReference>
<dbReference type="SUPFAM" id="SSF81321">
    <property type="entry name" value="Family A G protein-coupled receptor-like"/>
    <property type="match status" value="1"/>
</dbReference>
<comment type="subcellular location">
    <subcellularLocation>
        <location evidence="1">Membrane</location>
        <topology evidence="1">Multi-pass membrane protein</topology>
    </subcellularLocation>
</comment>
<dbReference type="Gene3D" id="1.20.1070.10">
    <property type="entry name" value="Rhodopsin 7-helix transmembrane proteins"/>
    <property type="match status" value="1"/>
</dbReference>
<dbReference type="PROSITE" id="PS50262">
    <property type="entry name" value="G_PROTEIN_RECEP_F1_2"/>
    <property type="match status" value="1"/>
</dbReference>
<dbReference type="InterPro" id="IPR017452">
    <property type="entry name" value="GPCR_Rhodpsn_7TM"/>
</dbReference>
<accession>A0AAN8K4D5</accession>
<keyword evidence="6 8" id="KW-0675">Receptor</keyword>
<organism evidence="11 12">
    <name type="scientific">Patella caerulea</name>
    <name type="common">Rayed Mediterranean limpet</name>
    <dbReference type="NCBI Taxonomy" id="87958"/>
    <lineage>
        <taxon>Eukaryota</taxon>
        <taxon>Metazoa</taxon>
        <taxon>Spiralia</taxon>
        <taxon>Lophotrochozoa</taxon>
        <taxon>Mollusca</taxon>
        <taxon>Gastropoda</taxon>
        <taxon>Patellogastropoda</taxon>
        <taxon>Patelloidea</taxon>
        <taxon>Patellidae</taxon>
        <taxon>Patella</taxon>
    </lineage>
</organism>
<dbReference type="Pfam" id="PF00001">
    <property type="entry name" value="7tm_1"/>
    <property type="match status" value="1"/>
</dbReference>
<dbReference type="InterPro" id="IPR000276">
    <property type="entry name" value="GPCR_Rhodpsn"/>
</dbReference>
<evidence type="ECO:0000256" key="6">
    <source>
        <dbReference type="ARBA" id="ARBA00023170"/>
    </source>
</evidence>
<dbReference type="EMBL" id="JAZGQO010000004">
    <property type="protein sequence ID" value="KAK6187910.1"/>
    <property type="molecule type" value="Genomic_DNA"/>
</dbReference>
<evidence type="ECO:0000256" key="5">
    <source>
        <dbReference type="ARBA" id="ARBA00023136"/>
    </source>
</evidence>
<comment type="caution">
    <text evidence="11">The sequence shown here is derived from an EMBL/GenBank/DDBJ whole genome shotgun (WGS) entry which is preliminary data.</text>
</comment>
<dbReference type="PANTHER" id="PTHR24238:SF57">
    <property type="entry name" value="G-PROTEIN COUPLED RECEPTOR 83"/>
    <property type="match status" value="1"/>
</dbReference>
<feature type="transmembrane region" description="Helical" evidence="9">
    <location>
        <begin position="120"/>
        <end position="141"/>
    </location>
</feature>
<evidence type="ECO:0000256" key="2">
    <source>
        <dbReference type="ARBA" id="ARBA00022692"/>
    </source>
</evidence>
<evidence type="ECO:0000256" key="9">
    <source>
        <dbReference type="SAM" id="Phobius"/>
    </source>
</evidence>
<dbReference type="PROSITE" id="PS00237">
    <property type="entry name" value="G_PROTEIN_RECEP_F1_1"/>
    <property type="match status" value="1"/>
</dbReference>
<dbReference type="GO" id="GO:0005886">
    <property type="term" value="C:plasma membrane"/>
    <property type="evidence" value="ECO:0007669"/>
    <property type="project" value="TreeGrafter"/>
</dbReference>
<reference evidence="11 12" key="1">
    <citation type="submission" date="2024-01" db="EMBL/GenBank/DDBJ databases">
        <title>The genome of the rayed Mediterranean limpet Patella caerulea (Linnaeus, 1758).</title>
        <authorList>
            <person name="Anh-Thu Weber A."/>
            <person name="Halstead-Nussloch G."/>
        </authorList>
    </citation>
    <scope>NUCLEOTIDE SEQUENCE [LARGE SCALE GENOMIC DNA]</scope>
    <source>
        <strain evidence="11">AATW-2023a</strain>
        <tissue evidence="11">Whole specimen</tissue>
    </source>
</reference>
<gene>
    <name evidence="11" type="ORF">SNE40_005832</name>
</gene>